<dbReference type="Proteomes" id="UP001204144">
    <property type="component" value="Unassembled WGS sequence"/>
</dbReference>
<proteinExistence type="predicted"/>
<evidence type="ECO:0000313" key="2">
    <source>
        <dbReference type="Proteomes" id="UP001204144"/>
    </source>
</evidence>
<gene>
    <name evidence="1" type="ORF">EGI31_08435</name>
</gene>
<reference evidence="1 2" key="1">
    <citation type="submission" date="2018-11" db="EMBL/GenBank/DDBJ databases">
        <title>Novel bacteria species description.</title>
        <authorList>
            <person name="Han J.-H."/>
        </authorList>
    </citation>
    <scope>NUCLEOTIDE SEQUENCE [LARGE SCALE GENOMIC DNA]</scope>
    <source>
        <strain evidence="1 2">KCTC23259</strain>
    </source>
</reference>
<name>A0AAE3KU98_9BACT</name>
<accession>A0AAE3KU98</accession>
<protein>
    <submittedName>
        <fullName evidence="1">Uncharacterized protein</fullName>
    </submittedName>
</protein>
<evidence type="ECO:0000313" key="1">
    <source>
        <dbReference type="EMBL" id="MCP9762981.1"/>
    </source>
</evidence>
<comment type="caution">
    <text evidence="1">The sequence shown here is derived from an EMBL/GenBank/DDBJ whole genome shotgun (WGS) entry which is preliminary data.</text>
</comment>
<organism evidence="1 2">
    <name type="scientific">Lacihabitans soyangensis</name>
    <dbReference type="NCBI Taxonomy" id="869394"/>
    <lineage>
        <taxon>Bacteria</taxon>
        <taxon>Pseudomonadati</taxon>
        <taxon>Bacteroidota</taxon>
        <taxon>Cytophagia</taxon>
        <taxon>Cytophagales</taxon>
        <taxon>Leadbetterellaceae</taxon>
        <taxon>Lacihabitans</taxon>
    </lineage>
</organism>
<dbReference type="EMBL" id="RJUF01000018">
    <property type="protein sequence ID" value="MCP9762981.1"/>
    <property type="molecule type" value="Genomic_DNA"/>
</dbReference>
<keyword evidence="2" id="KW-1185">Reference proteome</keyword>
<sequence length="65" mass="7861">MFLRISLIVFKASKDGLFLPSHLKKLFIIKISLRNINLRRFLLLYTWYFKISTFVRNEKLKLVTN</sequence>
<dbReference type="AlphaFoldDB" id="A0AAE3KU98"/>